<gene>
    <name evidence="4" type="ORF">EW146_g5097</name>
</gene>
<evidence type="ECO:0000313" key="5">
    <source>
        <dbReference type="Proteomes" id="UP000310158"/>
    </source>
</evidence>
<comment type="similarity">
    <text evidence="1">Belongs to the short-chain dehydrogenases/reductases (SDR) family.</text>
</comment>
<dbReference type="PANTHER" id="PTHR42760:SF133">
    <property type="entry name" value="3-OXOACYL-[ACYL-CARRIER-PROTEIN] REDUCTASE"/>
    <property type="match status" value="1"/>
</dbReference>
<keyword evidence="2" id="KW-0560">Oxidoreductase</keyword>
<dbReference type="OrthoDB" id="10253736at2759"/>
<dbReference type="PANTHER" id="PTHR42760">
    <property type="entry name" value="SHORT-CHAIN DEHYDROGENASES/REDUCTASES FAMILY MEMBER"/>
    <property type="match status" value="1"/>
</dbReference>
<dbReference type="CDD" id="cd05233">
    <property type="entry name" value="SDR_c"/>
    <property type="match status" value="1"/>
</dbReference>
<keyword evidence="5" id="KW-1185">Reference proteome</keyword>
<evidence type="ECO:0000256" key="1">
    <source>
        <dbReference type="ARBA" id="ARBA00006484"/>
    </source>
</evidence>
<feature type="compositionally biased region" description="Basic and acidic residues" evidence="3">
    <location>
        <begin position="12"/>
        <end position="23"/>
    </location>
</feature>
<reference evidence="4 5" key="1">
    <citation type="submission" date="2019-02" db="EMBL/GenBank/DDBJ databases">
        <title>Genome sequencing of the rare red list fungi Bondarzewia mesenterica.</title>
        <authorList>
            <person name="Buettner E."/>
            <person name="Kellner H."/>
        </authorList>
    </citation>
    <scope>NUCLEOTIDE SEQUENCE [LARGE SCALE GENOMIC DNA]</scope>
    <source>
        <strain evidence="4 5">DSM 108281</strain>
    </source>
</reference>
<evidence type="ECO:0000256" key="2">
    <source>
        <dbReference type="ARBA" id="ARBA00023002"/>
    </source>
</evidence>
<dbReference type="Pfam" id="PF00106">
    <property type="entry name" value="adh_short"/>
    <property type="match status" value="1"/>
</dbReference>
<protein>
    <submittedName>
        <fullName evidence="4">Uncharacterized protein</fullName>
    </submittedName>
</protein>
<organism evidence="4 5">
    <name type="scientific">Bondarzewia mesenterica</name>
    <dbReference type="NCBI Taxonomy" id="1095465"/>
    <lineage>
        <taxon>Eukaryota</taxon>
        <taxon>Fungi</taxon>
        <taxon>Dikarya</taxon>
        <taxon>Basidiomycota</taxon>
        <taxon>Agaricomycotina</taxon>
        <taxon>Agaricomycetes</taxon>
        <taxon>Russulales</taxon>
        <taxon>Bondarzewiaceae</taxon>
        <taxon>Bondarzewia</taxon>
    </lineage>
</organism>
<dbReference type="Gene3D" id="3.40.50.720">
    <property type="entry name" value="NAD(P)-binding Rossmann-like Domain"/>
    <property type="match status" value="1"/>
</dbReference>
<evidence type="ECO:0000313" key="4">
    <source>
        <dbReference type="EMBL" id="THH15371.1"/>
    </source>
</evidence>
<dbReference type="GO" id="GO:0016616">
    <property type="term" value="F:oxidoreductase activity, acting on the CH-OH group of donors, NAD or NADP as acceptor"/>
    <property type="evidence" value="ECO:0007669"/>
    <property type="project" value="TreeGrafter"/>
</dbReference>
<name>A0A4S4LUL9_9AGAM</name>
<dbReference type="GO" id="GO:0048038">
    <property type="term" value="F:quinone binding"/>
    <property type="evidence" value="ECO:0007669"/>
    <property type="project" value="TreeGrafter"/>
</dbReference>
<proteinExistence type="inferred from homology"/>
<feature type="region of interest" description="Disordered" evidence="3">
    <location>
        <begin position="1"/>
        <end position="30"/>
    </location>
</feature>
<comment type="caution">
    <text evidence="4">The sequence shown here is derived from an EMBL/GenBank/DDBJ whole genome shotgun (WGS) entry which is preliminary data.</text>
</comment>
<sequence length="277" mass="30676">MYSSITSAESTGTERREGKRDATQQDATQPLLDTYGSKRLHLASASLSHELDVRVLFIALTSSNNPFGPVEILIVNHGEYASADAPVKDMTLDQWNNTIKSNLTSSFLVVREYLLALEKGIKEGIEEGQFGQRAAIVLVGSTAGKYGEAGHADYSASKSDSDDVRSYVVLEERDNRAPCIFEGLRACLGTGPDDRRRYGRKAPQFTVPHDLDLPGEIRTPGNPPKCMFRQNMQTTMSWGVPAAPSDYRKSQRPPEKVVFLPEIRSDIKEIVKNRKNS</sequence>
<dbReference type="GO" id="GO:0006633">
    <property type="term" value="P:fatty acid biosynthetic process"/>
    <property type="evidence" value="ECO:0007669"/>
    <property type="project" value="TreeGrafter"/>
</dbReference>
<dbReference type="SUPFAM" id="SSF51735">
    <property type="entry name" value="NAD(P)-binding Rossmann-fold domains"/>
    <property type="match status" value="1"/>
</dbReference>
<dbReference type="InterPro" id="IPR036291">
    <property type="entry name" value="NAD(P)-bd_dom_sf"/>
</dbReference>
<dbReference type="AlphaFoldDB" id="A0A4S4LUL9"/>
<dbReference type="InterPro" id="IPR002347">
    <property type="entry name" value="SDR_fam"/>
</dbReference>
<feature type="compositionally biased region" description="Polar residues" evidence="3">
    <location>
        <begin position="1"/>
        <end position="11"/>
    </location>
</feature>
<accession>A0A4S4LUL9</accession>
<dbReference type="EMBL" id="SGPL01000213">
    <property type="protein sequence ID" value="THH15371.1"/>
    <property type="molecule type" value="Genomic_DNA"/>
</dbReference>
<dbReference type="Proteomes" id="UP000310158">
    <property type="component" value="Unassembled WGS sequence"/>
</dbReference>
<evidence type="ECO:0000256" key="3">
    <source>
        <dbReference type="SAM" id="MobiDB-lite"/>
    </source>
</evidence>